<gene>
    <name evidence="1" type="ORF">BN877_p0561</name>
</gene>
<dbReference type="RefSeq" id="WP_022557571.1">
    <property type="nucleotide sequence ID" value="NC_022536.1"/>
</dbReference>
<dbReference type="HOGENOM" id="CLU_2047854_0_0_5"/>
<accession>U4Q4W7</accession>
<reference evidence="1 2" key="1">
    <citation type="journal article" date="2013" name="Genome Announc.">
        <title>Complete Genome Sequence of the Sesbania Symbiont and Rice Growth-Promoting Endophyte Rhizobium sp. Strain IRBG74.</title>
        <authorList>
            <person name="Crook M.B."/>
            <person name="Mitra S."/>
            <person name="Ane J.M."/>
            <person name="Sadowsky M.J."/>
            <person name="Gyaneshwar P."/>
        </authorList>
    </citation>
    <scope>NUCLEOTIDE SEQUENCE [LARGE SCALE GENOMIC DNA]</scope>
    <source>
        <strain evidence="1 2">IRBG74</strain>
        <plasmid evidence="2">IRBL74_p</plasmid>
    </source>
</reference>
<keyword evidence="1" id="KW-0614">Plasmid</keyword>
<organism evidence="1 2">
    <name type="scientific">Agrobacterium pusense</name>
    <dbReference type="NCBI Taxonomy" id="648995"/>
    <lineage>
        <taxon>Bacteria</taxon>
        <taxon>Pseudomonadati</taxon>
        <taxon>Pseudomonadota</taxon>
        <taxon>Alphaproteobacteria</taxon>
        <taxon>Hyphomicrobiales</taxon>
        <taxon>Rhizobiaceae</taxon>
        <taxon>Rhizobium/Agrobacterium group</taxon>
        <taxon>Agrobacterium</taxon>
    </lineage>
</organism>
<geneLocation type="plasmid" evidence="1 2">
    <name>IRBL74_p</name>
</geneLocation>
<dbReference type="PATRIC" id="fig|424182.3.peg.5254"/>
<dbReference type="EMBL" id="HG518324">
    <property type="protein sequence ID" value="CDI12278.1"/>
    <property type="molecule type" value="Genomic_DNA"/>
</dbReference>
<dbReference type="AlphaFoldDB" id="U4Q4W7"/>
<dbReference type="Proteomes" id="UP000016944">
    <property type="component" value="Plasmid IRBL74_p"/>
</dbReference>
<proteinExistence type="predicted"/>
<name>U4Q4W7_9HYPH</name>
<sequence>MLQAFRGKLLIVEQRIIHTFACRQRLQAAAAIVLSAVRSTRCVLGPSLEWDVDAAIVDVEIDDQTLLNVSIALENAKVPFVFANRAKSNDRGYSVSRDSAELREIADALFGPPGTLSTLH</sequence>
<dbReference type="KEGG" id="rir:BN877_p0561"/>
<dbReference type="Gene3D" id="3.40.50.2300">
    <property type="match status" value="1"/>
</dbReference>
<evidence type="ECO:0000313" key="2">
    <source>
        <dbReference type="Proteomes" id="UP000016944"/>
    </source>
</evidence>
<evidence type="ECO:0000313" key="1">
    <source>
        <dbReference type="EMBL" id="CDI12278.1"/>
    </source>
</evidence>
<protein>
    <submittedName>
        <fullName evidence="1">Uncharacterized protein</fullName>
    </submittedName>
</protein>